<sequence>MFPQYYLNKEGDRVYTLKKLHPLGWQTCSVHPARFSPENKYLRYRITIKKCFRVLMTQQLHPVLRLPLMFLLPPADRSETSVTKLRSV</sequence>
<accession>A0AC55DSU2</accession>
<gene>
    <name evidence="2" type="primary">LOC105978840</name>
</gene>
<protein>
    <submittedName>
        <fullName evidence="2">H/ACA ribonucleoprotein complex subunit 3-like</fullName>
    </submittedName>
</protein>
<keyword evidence="1" id="KW-1185">Reference proteome</keyword>
<evidence type="ECO:0000313" key="1">
    <source>
        <dbReference type="Proteomes" id="UP000694863"/>
    </source>
</evidence>
<evidence type="ECO:0000313" key="2">
    <source>
        <dbReference type="RefSeq" id="XP_045154815.1"/>
    </source>
</evidence>
<dbReference type="RefSeq" id="XP_045154815.1">
    <property type="nucleotide sequence ID" value="XM_045298880.1"/>
</dbReference>
<organism evidence="1 2">
    <name type="scientific">Echinops telfairi</name>
    <name type="common">Lesser hedgehog tenrec</name>
    <dbReference type="NCBI Taxonomy" id="9371"/>
    <lineage>
        <taxon>Eukaryota</taxon>
        <taxon>Metazoa</taxon>
        <taxon>Chordata</taxon>
        <taxon>Craniata</taxon>
        <taxon>Vertebrata</taxon>
        <taxon>Euteleostomi</taxon>
        <taxon>Mammalia</taxon>
        <taxon>Eutheria</taxon>
        <taxon>Afrotheria</taxon>
        <taxon>Tenrecidae</taxon>
        <taxon>Tenrecinae</taxon>
        <taxon>Echinops</taxon>
    </lineage>
</organism>
<name>A0AC55DSU2_ECHTE</name>
<reference evidence="2" key="1">
    <citation type="submission" date="2025-08" db="UniProtKB">
        <authorList>
            <consortium name="RefSeq"/>
        </authorList>
    </citation>
    <scope>IDENTIFICATION</scope>
</reference>
<dbReference type="Proteomes" id="UP000694863">
    <property type="component" value="Unplaced"/>
</dbReference>
<proteinExistence type="predicted"/>